<keyword evidence="3" id="KW-1185">Reference proteome</keyword>
<reference evidence="2" key="1">
    <citation type="submission" date="2023-03" db="EMBL/GenBank/DDBJ databases">
        <title>Massive genome expansion in bonnet fungi (Mycena s.s.) driven by repeated elements and novel gene families across ecological guilds.</title>
        <authorList>
            <consortium name="Lawrence Berkeley National Laboratory"/>
            <person name="Harder C.B."/>
            <person name="Miyauchi S."/>
            <person name="Viragh M."/>
            <person name="Kuo A."/>
            <person name="Thoen E."/>
            <person name="Andreopoulos B."/>
            <person name="Lu D."/>
            <person name="Skrede I."/>
            <person name="Drula E."/>
            <person name="Henrissat B."/>
            <person name="Morin E."/>
            <person name="Kohler A."/>
            <person name="Barry K."/>
            <person name="LaButti K."/>
            <person name="Morin E."/>
            <person name="Salamov A."/>
            <person name="Lipzen A."/>
            <person name="Mereny Z."/>
            <person name="Hegedus B."/>
            <person name="Baldrian P."/>
            <person name="Stursova M."/>
            <person name="Weitz H."/>
            <person name="Taylor A."/>
            <person name="Grigoriev I.V."/>
            <person name="Nagy L.G."/>
            <person name="Martin F."/>
            <person name="Kauserud H."/>
        </authorList>
    </citation>
    <scope>NUCLEOTIDE SEQUENCE</scope>
    <source>
        <strain evidence="2">CBHHK067</strain>
    </source>
</reference>
<dbReference type="EMBL" id="JARKIE010000022">
    <property type="protein sequence ID" value="KAJ7699582.1"/>
    <property type="molecule type" value="Genomic_DNA"/>
</dbReference>
<sequence>MRANAAAGRNVMDPSPDSEENNRPRILTETRMIFSYDPADDADEWWMSWGRLRGFADQANA</sequence>
<evidence type="ECO:0000313" key="2">
    <source>
        <dbReference type="EMBL" id="KAJ7699582.1"/>
    </source>
</evidence>
<dbReference type="Proteomes" id="UP001221757">
    <property type="component" value="Unassembled WGS sequence"/>
</dbReference>
<accession>A0AAD7GKP3</accession>
<name>A0AAD7GKP3_MYCRO</name>
<evidence type="ECO:0000313" key="3">
    <source>
        <dbReference type="Proteomes" id="UP001221757"/>
    </source>
</evidence>
<feature type="region of interest" description="Disordered" evidence="1">
    <location>
        <begin position="1"/>
        <end position="25"/>
    </location>
</feature>
<proteinExistence type="predicted"/>
<protein>
    <submittedName>
        <fullName evidence="2">Uncharacterized protein</fullName>
    </submittedName>
</protein>
<organism evidence="2 3">
    <name type="scientific">Mycena rosella</name>
    <name type="common">Pink bonnet</name>
    <name type="synonym">Agaricus rosellus</name>
    <dbReference type="NCBI Taxonomy" id="1033263"/>
    <lineage>
        <taxon>Eukaryota</taxon>
        <taxon>Fungi</taxon>
        <taxon>Dikarya</taxon>
        <taxon>Basidiomycota</taxon>
        <taxon>Agaricomycotina</taxon>
        <taxon>Agaricomycetes</taxon>
        <taxon>Agaricomycetidae</taxon>
        <taxon>Agaricales</taxon>
        <taxon>Marasmiineae</taxon>
        <taxon>Mycenaceae</taxon>
        <taxon>Mycena</taxon>
    </lineage>
</organism>
<dbReference type="AlphaFoldDB" id="A0AAD7GKP3"/>
<evidence type="ECO:0000256" key="1">
    <source>
        <dbReference type="SAM" id="MobiDB-lite"/>
    </source>
</evidence>
<comment type="caution">
    <text evidence="2">The sequence shown here is derived from an EMBL/GenBank/DDBJ whole genome shotgun (WGS) entry which is preliminary data.</text>
</comment>
<gene>
    <name evidence="2" type="ORF">B0H17DRAFT_1196205</name>
</gene>